<comment type="caution">
    <text evidence="16">The sequence shown here is derived from an EMBL/GenBank/DDBJ whole genome shotgun (WGS) entry which is preliminary data.</text>
</comment>
<comment type="pathway">
    <text evidence="9 13">Amino-acid biosynthesis; L-lysine biosynthesis via DAP pathway; (S)-tetrahydrodipicolinate from L-aspartate: step 4/4.</text>
</comment>
<evidence type="ECO:0000259" key="15">
    <source>
        <dbReference type="Pfam" id="PF05173"/>
    </source>
</evidence>
<dbReference type="PIRSF" id="PIRSF000161">
    <property type="entry name" value="DHPR"/>
    <property type="match status" value="1"/>
</dbReference>
<keyword evidence="6 13" id="KW-0560">Oxidoreductase</keyword>
<dbReference type="InterPro" id="IPR022663">
    <property type="entry name" value="DapB_C"/>
</dbReference>
<dbReference type="GO" id="GO:0051287">
    <property type="term" value="F:NAD binding"/>
    <property type="evidence" value="ECO:0007669"/>
    <property type="project" value="UniProtKB-UniRule"/>
</dbReference>
<dbReference type="GO" id="GO:0019877">
    <property type="term" value="P:diaminopimelate biosynthetic process"/>
    <property type="evidence" value="ECO:0007669"/>
    <property type="project" value="UniProtKB-UniRule"/>
</dbReference>
<dbReference type="InterPro" id="IPR022664">
    <property type="entry name" value="DapB_N_CS"/>
</dbReference>
<keyword evidence="3 13" id="KW-0028">Amino-acid biosynthesis</keyword>
<comment type="catalytic activity">
    <reaction evidence="12 13">
        <text>(S)-2,3,4,5-tetrahydrodipicolinate + NAD(+) + H2O = (2S,4S)-4-hydroxy-2,3,4,5-tetrahydrodipicolinate + NADH + H(+)</text>
        <dbReference type="Rhea" id="RHEA:35323"/>
        <dbReference type="ChEBI" id="CHEBI:15377"/>
        <dbReference type="ChEBI" id="CHEBI:15378"/>
        <dbReference type="ChEBI" id="CHEBI:16845"/>
        <dbReference type="ChEBI" id="CHEBI:57540"/>
        <dbReference type="ChEBI" id="CHEBI:57945"/>
        <dbReference type="ChEBI" id="CHEBI:67139"/>
        <dbReference type="EC" id="1.17.1.8"/>
    </reaction>
</comment>
<protein>
    <recommendedName>
        <fullName evidence="10 13">4-hydroxy-tetrahydrodipicolinate reductase</fullName>
        <shortName evidence="13">HTPA reductase</shortName>
        <ecNumber evidence="10 13">1.17.1.8</ecNumber>
    </recommendedName>
</protein>
<evidence type="ECO:0000256" key="3">
    <source>
        <dbReference type="ARBA" id="ARBA00022605"/>
    </source>
</evidence>
<dbReference type="PROSITE" id="PS01298">
    <property type="entry name" value="DAPB"/>
    <property type="match status" value="1"/>
</dbReference>
<comment type="caution">
    <text evidence="13">Lacks conserved residue(s) required for the propagation of feature annotation.</text>
</comment>
<evidence type="ECO:0000256" key="8">
    <source>
        <dbReference type="ARBA" id="ARBA00023154"/>
    </source>
</evidence>
<comment type="subcellular location">
    <subcellularLocation>
        <location evidence="13">Cytoplasm</location>
    </subcellularLocation>
</comment>
<dbReference type="InterPro" id="IPR036291">
    <property type="entry name" value="NAD(P)-bd_dom_sf"/>
</dbReference>
<feature type="binding site" evidence="13">
    <location>
        <begin position="98"/>
        <end position="100"/>
    </location>
    <ligand>
        <name>NAD(+)</name>
        <dbReference type="ChEBI" id="CHEBI:57540"/>
    </ligand>
</feature>
<evidence type="ECO:0000256" key="7">
    <source>
        <dbReference type="ARBA" id="ARBA00023027"/>
    </source>
</evidence>
<feature type="binding site" evidence="13">
    <location>
        <position position="156"/>
    </location>
    <ligand>
        <name>(S)-2,3,4,5-tetrahydrodipicolinate</name>
        <dbReference type="ChEBI" id="CHEBI:16845"/>
    </ligand>
</feature>
<feature type="binding site" evidence="13">
    <location>
        <begin position="122"/>
        <end position="125"/>
    </location>
    <ligand>
        <name>NAD(+)</name>
        <dbReference type="ChEBI" id="CHEBI:57540"/>
    </ligand>
</feature>
<dbReference type="SUPFAM" id="SSF55347">
    <property type="entry name" value="Glyceraldehyde-3-phosphate dehydrogenase-like, C-terminal domain"/>
    <property type="match status" value="1"/>
</dbReference>
<dbReference type="GO" id="GO:0005737">
    <property type="term" value="C:cytoplasm"/>
    <property type="evidence" value="ECO:0007669"/>
    <property type="project" value="UniProtKB-SubCell"/>
</dbReference>
<dbReference type="InterPro" id="IPR000846">
    <property type="entry name" value="DapB_N"/>
</dbReference>
<comment type="catalytic activity">
    <reaction evidence="11 13">
        <text>(S)-2,3,4,5-tetrahydrodipicolinate + NADP(+) + H2O = (2S,4S)-4-hydroxy-2,3,4,5-tetrahydrodipicolinate + NADPH + H(+)</text>
        <dbReference type="Rhea" id="RHEA:35331"/>
        <dbReference type="ChEBI" id="CHEBI:15377"/>
        <dbReference type="ChEBI" id="CHEBI:15378"/>
        <dbReference type="ChEBI" id="CHEBI:16845"/>
        <dbReference type="ChEBI" id="CHEBI:57783"/>
        <dbReference type="ChEBI" id="CHEBI:58349"/>
        <dbReference type="ChEBI" id="CHEBI:67139"/>
        <dbReference type="EC" id="1.17.1.8"/>
    </reaction>
</comment>
<dbReference type="NCBIfam" id="TIGR00036">
    <property type="entry name" value="dapB"/>
    <property type="match status" value="1"/>
</dbReference>
<accession>A0A538TIT8</accession>
<evidence type="ECO:0000313" key="16">
    <source>
        <dbReference type="EMBL" id="TMQ63532.1"/>
    </source>
</evidence>
<organism evidence="16 17">
    <name type="scientific">Eiseniibacteriota bacterium</name>
    <dbReference type="NCBI Taxonomy" id="2212470"/>
    <lineage>
        <taxon>Bacteria</taxon>
        <taxon>Candidatus Eiseniibacteriota</taxon>
    </lineage>
</organism>
<feature type="domain" description="Dihydrodipicolinate reductase C-terminal" evidence="15">
    <location>
        <begin position="128"/>
        <end position="252"/>
    </location>
</feature>
<comment type="subunit">
    <text evidence="13">Homotetramer.</text>
</comment>
<gene>
    <name evidence="13 16" type="primary">dapB</name>
    <name evidence="16" type="ORF">E6K79_09825</name>
</gene>
<keyword evidence="4 13" id="KW-0521">NADP</keyword>
<evidence type="ECO:0000256" key="5">
    <source>
        <dbReference type="ARBA" id="ARBA00022915"/>
    </source>
</evidence>
<evidence type="ECO:0000256" key="6">
    <source>
        <dbReference type="ARBA" id="ARBA00023002"/>
    </source>
</evidence>
<evidence type="ECO:0000256" key="13">
    <source>
        <dbReference type="HAMAP-Rule" id="MF_00102"/>
    </source>
</evidence>
<sequence length="257" mass="26805">MAEVPLLLYGATGRMGRAVRECIPEFPELRLRACVAPRKPTAAPASGGTSWLTPDELSKDASRSGLPDDLVILDFSLAAGTARLVEILSEWPHALVAATTGLDAATESRLTALATRAPVLRAPNLSLGIAVAQALLRALPPAARGVFQAEIVEHHHGTKKDAPSGTAKALAALLRGPAEGGGAGPQAREIPIHSIRGGTVPGTHRVVLSGAGETLEIVHTVYDRSVFARGALRAARFLHRRAPGSYTIDDVLREGGA</sequence>
<evidence type="ECO:0000256" key="12">
    <source>
        <dbReference type="ARBA" id="ARBA00049396"/>
    </source>
</evidence>
<evidence type="ECO:0000256" key="11">
    <source>
        <dbReference type="ARBA" id="ARBA00049080"/>
    </source>
</evidence>
<proteinExistence type="inferred from homology"/>
<dbReference type="GO" id="GO:0050661">
    <property type="term" value="F:NADP binding"/>
    <property type="evidence" value="ECO:0007669"/>
    <property type="project" value="UniProtKB-UniRule"/>
</dbReference>
<evidence type="ECO:0000259" key="14">
    <source>
        <dbReference type="Pfam" id="PF01113"/>
    </source>
</evidence>
<dbReference type="GO" id="GO:0009089">
    <property type="term" value="P:lysine biosynthetic process via diaminopimelate"/>
    <property type="evidence" value="ECO:0007669"/>
    <property type="project" value="UniProtKB-UniRule"/>
</dbReference>
<dbReference type="HAMAP" id="MF_00102">
    <property type="entry name" value="DapB"/>
    <property type="match status" value="1"/>
</dbReference>
<dbReference type="PANTHER" id="PTHR20836:SF0">
    <property type="entry name" value="4-HYDROXY-TETRAHYDRODIPICOLINATE REDUCTASE 1, CHLOROPLASTIC-RELATED"/>
    <property type="match status" value="1"/>
</dbReference>
<dbReference type="GO" id="GO:0016726">
    <property type="term" value="F:oxidoreductase activity, acting on CH or CH2 groups, NAD or NADP as acceptor"/>
    <property type="evidence" value="ECO:0007669"/>
    <property type="project" value="UniProtKB-UniRule"/>
</dbReference>
<evidence type="ECO:0000313" key="17">
    <source>
        <dbReference type="Proteomes" id="UP000317691"/>
    </source>
</evidence>
<dbReference type="GO" id="GO:0008839">
    <property type="term" value="F:4-hydroxy-tetrahydrodipicolinate reductase"/>
    <property type="evidence" value="ECO:0007669"/>
    <property type="project" value="UniProtKB-UniRule"/>
</dbReference>
<dbReference type="InterPro" id="IPR023940">
    <property type="entry name" value="DHDPR_bac"/>
</dbReference>
<evidence type="ECO:0000256" key="9">
    <source>
        <dbReference type="ARBA" id="ARBA00037922"/>
    </source>
</evidence>
<feature type="active site" description="Proton donor/acceptor" evidence="13">
    <location>
        <position position="155"/>
    </location>
</feature>
<dbReference type="Gene3D" id="3.40.50.720">
    <property type="entry name" value="NAD(P)-binding Rossmann-like Domain"/>
    <property type="match status" value="1"/>
</dbReference>
<dbReference type="Pfam" id="PF05173">
    <property type="entry name" value="DapB_C"/>
    <property type="match status" value="1"/>
</dbReference>
<feature type="active site" description="Proton donor" evidence="13">
    <location>
        <position position="159"/>
    </location>
</feature>
<dbReference type="AlphaFoldDB" id="A0A538TIT8"/>
<comment type="function">
    <text evidence="13">Catalyzes the conversion of 4-hydroxy-tetrahydrodipicolinate (HTPA) to tetrahydrodipicolinate.</text>
</comment>
<evidence type="ECO:0000256" key="4">
    <source>
        <dbReference type="ARBA" id="ARBA00022857"/>
    </source>
</evidence>
<evidence type="ECO:0000256" key="1">
    <source>
        <dbReference type="ARBA" id="ARBA00006642"/>
    </source>
</evidence>
<feature type="domain" description="Dihydrodipicolinate reductase N-terminal" evidence="14">
    <location>
        <begin position="6"/>
        <end position="124"/>
    </location>
</feature>
<dbReference type="Pfam" id="PF01113">
    <property type="entry name" value="DapB_N"/>
    <property type="match status" value="1"/>
</dbReference>
<evidence type="ECO:0000256" key="10">
    <source>
        <dbReference type="ARBA" id="ARBA00038983"/>
    </source>
</evidence>
<comment type="similarity">
    <text evidence="1 13">Belongs to the DapB family.</text>
</comment>
<feature type="binding site" evidence="13">
    <location>
        <begin position="10"/>
        <end position="15"/>
    </location>
    <ligand>
        <name>NAD(+)</name>
        <dbReference type="ChEBI" id="CHEBI:57540"/>
    </ligand>
</feature>
<dbReference type="UniPathway" id="UPA00034">
    <property type="reaction ID" value="UER00018"/>
</dbReference>
<evidence type="ECO:0000256" key="2">
    <source>
        <dbReference type="ARBA" id="ARBA00022490"/>
    </source>
</evidence>
<name>A0A538TIT8_UNCEI</name>
<dbReference type="PANTHER" id="PTHR20836">
    <property type="entry name" value="DIHYDRODIPICOLINATE REDUCTASE"/>
    <property type="match status" value="1"/>
</dbReference>
<keyword evidence="8 13" id="KW-0457">Lysine biosynthesis</keyword>
<keyword evidence="2 13" id="KW-0963">Cytoplasm</keyword>
<feature type="binding site" evidence="13">
    <location>
        <begin position="165"/>
        <end position="166"/>
    </location>
    <ligand>
        <name>(S)-2,3,4,5-tetrahydrodipicolinate</name>
        <dbReference type="ChEBI" id="CHEBI:16845"/>
    </ligand>
</feature>
<dbReference type="SUPFAM" id="SSF51735">
    <property type="entry name" value="NAD(P)-binding Rossmann-fold domains"/>
    <property type="match status" value="1"/>
</dbReference>
<dbReference type="Proteomes" id="UP000317691">
    <property type="component" value="Unassembled WGS sequence"/>
</dbReference>
<dbReference type="EMBL" id="VBOZ01000030">
    <property type="protein sequence ID" value="TMQ63532.1"/>
    <property type="molecule type" value="Genomic_DNA"/>
</dbReference>
<reference evidence="16 17" key="1">
    <citation type="journal article" date="2019" name="Nat. Microbiol.">
        <title>Mediterranean grassland soil C-N compound turnover is dependent on rainfall and depth, and is mediated by genomically divergent microorganisms.</title>
        <authorList>
            <person name="Diamond S."/>
            <person name="Andeer P.F."/>
            <person name="Li Z."/>
            <person name="Crits-Christoph A."/>
            <person name="Burstein D."/>
            <person name="Anantharaman K."/>
            <person name="Lane K.R."/>
            <person name="Thomas B.C."/>
            <person name="Pan C."/>
            <person name="Northen T.R."/>
            <person name="Banfield J.F."/>
        </authorList>
    </citation>
    <scope>NUCLEOTIDE SEQUENCE [LARGE SCALE GENOMIC DNA]</scope>
    <source>
        <strain evidence="16">WS_9</strain>
    </source>
</reference>
<keyword evidence="7 13" id="KW-0520">NAD</keyword>
<dbReference type="EC" id="1.17.1.8" evidence="10 13"/>
<dbReference type="Gene3D" id="3.30.360.10">
    <property type="entry name" value="Dihydrodipicolinate Reductase, domain 2"/>
    <property type="match status" value="1"/>
</dbReference>
<keyword evidence="5 13" id="KW-0220">Diaminopimelate biosynthesis</keyword>
<comment type="caution">
    <text evidence="13">Was originally thought to be a dihydrodipicolinate reductase (DHDPR), catalyzing the conversion of dihydrodipicolinate to tetrahydrodipicolinate. However, it was shown in E.coli that the substrate of the enzymatic reaction is not dihydrodipicolinate (DHDP) but in fact (2S,4S)-4-hydroxy-2,3,4,5-tetrahydrodipicolinic acid (HTPA), the product released by the DapA-catalyzed reaction.</text>
</comment>